<evidence type="ECO:0000313" key="4">
    <source>
        <dbReference type="EMBL" id="GJT95183.1"/>
    </source>
</evidence>
<dbReference type="Gene3D" id="4.10.60.10">
    <property type="entry name" value="Zinc finger, CCHC-type"/>
    <property type="match status" value="1"/>
</dbReference>
<reference evidence="4" key="2">
    <citation type="submission" date="2022-01" db="EMBL/GenBank/DDBJ databases">
        <authorList>
            <person name="Yamashiro T."/>
            <person name="Shiraishi A."/>
            <person name="Satake H."/>
            <person name="Nakayama K."/>
        </authorList>
    </citation>
    <scope>NUCLEOTIDE SEQUENCE</scope>
</reference>
<dbReference type="Pfam" id="PF14223">
    <property type="entry name" value="Retrotran_gag_2"/>
    <property type="match status" value="1"/>
</dbReference>
<keyword evidence="1" id="KW-0862">Zinc</keyword>
<name>A0ABQ5I709_9ASTR</name>
<evidence type="ECO:0000256" key="1">
    <source>
        <dbReference type="PROSITE-ProRule" id="PRU00047"/>
    </source>
</evidence>
<reference evidence="4" key="1">
    <citation type="journal article" date="2022" name="Int. J. Mol. Sci.">
        <title>Draft Genome of Tanacetum Coccineum: Genomic Comparison of Closely Related Tanacetum-Family Plants.</title>
        <authorList>
            <person name="Yamashiro T."/>
            <person name="Shiraishi A."/>
            <person name="Nakayama K."/>
            <person name="Satake H."/>
        </authorList>
    </citation>
    <scope>NUCLEOTIDE SEQUENCE</scope>
</reference>
<organism evidence="4 5">
    <name type="scientific">Tanacetum coccineum</name>
    <dbReference type="NCBI Taxonomy" id="301880"/>
    <lineage>
        <taxon>Eukaryota</taxon>
        <taxon>Viridiplantae</taxon>
        <taxon>Streptophyta</taxon>
        <taxon>Embryophyta</taxon>
        <taxon>Tracheophyta</taxon>
        <taxon>Spermatophyta</taxon>
        <taxon>Magnoliopsida</taxon>
        <taxon>eudicotyledons</taxon>
        <taxon>Gunneridae</taxon>
        <taxon>Pentapetalae</taxon>
        <taxon>asterids</taxon>
        <taxon>campanulids</taxon>
        <taxon>Asterales</taxon>
        <taxon>Asteraceae</taxon>
        <taxon>Asteroideae</taxon>
        <taxon>Anthemideae</taxon>
        <taxon>Anthemidinae</taxon>
        <taxon>Tanacetum</taxon>
    </lineage>
</organism>
<dbReference type="Pfam" id="PF00098">
    <property type="entry name" value="zf-CCHC"/>
    <property type="match status" value="1"/>
</dbReference>
<dbReference type="PROSITE" id="PS50158">
    <property type="entry name" value="ZF_CCHC"/>
    <property type="match status" value="1"/>
</dbReference>
<feature type="region of interest" description="Disordered" evidence="2">
    <location>
        <begin position="168"/>
        <end position="216"/>
    </location>
</feature>
<feature type="region of interest" description="Disordered" evidence="2">
    <location>
        <begin position="1"/>
        <end position="36"/>
    </location>
</feature>
<feature type="compositionally biased region" description="Basic and acidic residues" evidence="2">
    <location>
        <begin position="170"/>
        <end position="183"/>
    </location>
</feature>
<dbReference type="SUPFAM" id="SSF57756">
    <property type="entry name" value="Retrovirus zinc finger-like domains"/>
    <property type="match status" value="1"/>
</dbReference>
<dbReference type="InterPro" id="IPR036875">
    <property type="entry name" value="Znf_CCHC_sf"/>
</dbReference>
<sequence length="933" mass="106802">MTTEGTQRNQEREKSSYQKLKQKRMEKSSHQKLKQKLRESKIGDHGISKVKRKQCGVSGDVVSFPRNGTAPFRNEKSHIVTYRKIGRSERRCWLPLLLDKQHLVFCFPVEYWPKHFNKAHSSLRLRDEDSPVRETAKTFSQNPIFLGGGSKKRTRNEDLEDHLEVNSPRTDIHIDGPQSEEHIGSTSNGTTVMRKETSALSEEHMGSTSNGTTVTRKETRALSATKRNRLNNRKLVFEVDDCAGRIVGEDSQTFITTGGCLVRESSSAMHHLEKATTFQQTVFMLVLYRENSSFNLNCQSMARAINSQLASQHKSRRWRLHNHYKNYPTKEQAIMNPPRGDKGKVFNMSGKDDKKIKEGTSKIKEIGSTTHFQCPMLKGANYTTWAIRMQVILEANGLWEMIEPNLTTEVDTKKDKTAIAYIYQSLPEEQLLLISKYKTAKEVWDALKTRHVGVNRVQQAKQQTLKSEFEMLQMKENESIDSFVTKLTGIINKAASVGLAYEDSTLVRKLLNVVPDRFLQIVASIEQYSDLDEMSVDEAIGRLKTFEERLKSKKEIRVDSQESLMFTRHEGQGKPFRERGRGRFNQSRGQENNRFRSERKNWESSQNNFKKETDSNSNKFTHDKSKVLCFKCKEYGHFANKCPSKKEEQSNLIEEDLEPTLLMATVEEAPGRVGSENLDGGVTESMSRPGIKEDIYAARTPIGRQSVGSITNQKHDQSGFMIDHNNEGGSNQKNMINLDLRKITTMKVSSSDGGFNQKMDQEDLKIYDKAIVIKEENVGLIPICWRQRQLQNSYNPEKGANSVKIPDWVLLCDRFASEDFLKISARNKMNRSKNLVPPAVGSKSMAIVVHEKMKQGKQVTAIERYEICHYSRKKDGMINETADKILRDHRDEEANSSSTPPEIWARERRVLLGSTDDGLKDAMRVKEKEYDWI</sequence>
<feature type="compositionally biased region" description="Basic and acidic residues" evidence="2">
    <location>
        <begin position="193"/>
        <end position="205"/>
    </location>
</feature>
<dbReference type="InterPro" id="IPR001878">
    <property type="entry name" value="Znf_CCHC"/>
</dbReference>
<dbReference type="EMBL" id="BQNB010020364">
    <property type="protein sequence ID" value="GJT95183.1"/>
    <property type="molecule type" value="Genomic_DNA"/>
</dbReference>
<dbReference type="PANTHER" id="PTHR35317">
    <property type="entry name" value="OS04G0629600 PROTEIN"/>
    <property type="match status" value="1"/>
</dbReference>
<keyword evidence="1" id="KW-0479">Metal-binding</keyword>
<protein>
    <submittedName>
        <fullName evidence="4">Zinc finger, CCHC-type containing protein</fullName>
    </submittedName>
</protein>
<proteinExistence type="predicted"/>
<comment type="caution">
    <text evidence="4">The sequence shown here is derived from an EMBL/GenBank/DDBJ whole genome shotgun (WGS) entry which is preliminary data.</text>
</comment>
<evidence type="ECO:0000313" key="5">
    <source>
        <dbReference type="Proteomes" id="UP001151760"/>
    </source>
</evidence>
<dbReference type="Pfam" id="PF03004">
    <property type="entry name" value="Transposase_24"/>
    <property type="match status" value="1"/>
</dbReference>
<dbReference type="PANTHER" id="PTHR35317:SF38">
    <property type="entry name" value="RNA-DIRECTED DNA POLYMERASE"/>
    <property type="match status" value="1"/>
</dbReference>
<evidence type="ECO:0000259" key="3">
    <source>
        <dbReference type="PROSITE" id="PS50158"/>
    </source>
</evidence>
<keyword evidence="5" id="KW-1185">Reference proteome</keyword>
<feature type="compositionally biased region" description="Basic and acidic residues" evidence="2">
    <location>
        <begin position="567"/>
        <end position="581"/>
    </location>
</feature>
<evidence type="ECO:0000256" key="2">
    <source>
        <dbReference type="SAM" id="MobiDB-lite"/>
    </source>
</evidence>
<feature type="region of interest" description="Disordered" evidence="2">
    <location>
        <begin position="562"/>
        <end position="619"/>
    </location>
</feature>
<feature type="domain" description="CCHC-type" evidence="3">
    <location>
        <begin position="629"/>
        <end position="644"/>
    </location>
</feature>
<keyword evidence="1" id="KW-0863">Zinc-finger</keyword>
<dbReference type="Proteomes" id="UP001151760">
    <property type="component" value="Unassembled WGS sequence"/>
</dbReference>
<accession>A0ABQ5I709</accession>
<dbReference type="SMART" id="SM00343">
    <property type="entry name" value="ZnF_C2HC"/>
    <property type="match status" value="1"/>
</dbReference>
<gene>
    <name evidence="4" type="ORF">Tco_1090701</name>
</gene>
<feature type="compositionally biased region" description="Basic and acidic residues" evidence="2">
    <location>
        <begin position="591"/>
        <end position="602"/>
    </location>
</feature>
<dbReference type="InterPro" id="IPR004252">
    <property type="entry name" value="Probable_transposase_24"/>
</dbReference>
<feature type="compositionally biased region" description="Basic and acidic residues" evidence="2">
    <location>
        <begin position="609"/>
        <end position="619"/>
    </location>
</feature>